<feature type="domain" description="IF rod" evidence="4">
    <location>
        <begin position="1"/>
        <end position="108"/>
    </location>
</feature>
<dbReference type="Proteomes" id="UP000603297">
    <property type="component" value="Unassembled WGS sequence"/>
</dbReference>
<sequence>QEEIAFLKKLHEEEIQELQAQIQEQHVQIDVDVSKPDLTAALRDVRQQYESVAAKNLQEAEEWYKSKFADLSEAANRNNDALRQAKQESTEYRRQVQSLTCEVDALKG</sequence>
<dbReference type="PANTHER" id="PTHR45652">
    <property type="entry name" value="GLIAL FIBRILLARY ACIDIC PROTEIN"/>
    <property type="match status" value="1"/>
</dbReference>
<keyword evidence="2 3" id="KW-0175">Coiled coil</keyword>
<dbReference type="OrthoDB" id="2441647at2759"/>
<evidence type="ECO:0000313" key="6">
    <source>
        <dbReference type="Proteomes" id="UP000603297"/>
    </source>
</evidence>
<evidence type="ECO:0000256" key="1">
    <source>
        <dbReference type="ARBA" id="ARBA00022754"/>
    </source>
</evidence>
<evidence type="ECO:0000256" key="3">
    <source>
        <dbReference type="SAM" id="Coils"/>
    </source>
</evidence>
<reference evidence="5" key="1">
    <citation type="submission" date="2020-02" db="EMBL/GenBank/DDBJ databases">
        <title>Bird 10,000 Genomes (B10K) Project - Family phase.</title>
        <authorList>
            <person name="Zhang G."/>
        </authorList>
    </citation>
    <scope>NUCLEOTIDE SEQUENCE</scope>
    <source>
        <strain evidence="5">B10K-IZ-033-77</strain>
    </source>
</reference>
<dbReference type="PROSITE" id="PS51842">
    <property type="entry name" value="IF_ROD_2"/>
    <property type="match status" value="1"/>
</dbReference>
<proteinExistence type="predicted"/>
<feature type="non-terminal residue" evidence="5">
    <location>
        <position position="108"/>
    </location>
</feature>
<feature type="non-terminal residue" evidence="5">
    <location>
        <position position="1"/>
    </location>
</feature>
<dbReference type="Pfam" id="PF00038">
    <property type="entry name" value="Filament"/>
    <property type="match status" value="1"/>
</dbReference>
<gene>
    <name evidence="5" type="primary">Vim_1</name>
    <name evidence="5" type="ORF">PTEMEL_R15986</name>
</gene>
<evidence type="ECO:0000256" key="2">
    <source>
        <dbReference type="ARBA" id="ARBA00023054"/>
    </source>
</evidence>
<comment type="caution">
    <text evidence="5">The sequence shown here is derived from an EMBL/GenBank/DDBJ whole genome shotgun (WGS) entry which is preliminary data.</text>
</comment>
<dbReference type="FunFam" id="1.20.5.500:FF:000001">
    <property type="entry name" value="Type II keratin 23"/>
    <property type="match status" value="1"/>
</dbReference>
<evidence type="ECO:0000259" key="4">
    <source>
        <dbReference type="PROSITE" id="PS51842"/>
    </source>
</evidence>
<keyword evidence="6" id="KW-1185">Reference proteome</keyword>
<dbReference type="EMBL" id="WEIY01003664">
    <property type="protein sequence ID" value="NXY12605.1"/>
    <property type="molecule type" value="Genomic_DNA"/>
</dbReference>
<dbReference type="PANTHER" id="PTHR45652:SF5">
    <property type="entry name" value="VIMENTIN"/>
    <property type="match status" value="1"/>
</dbReference>
<dbReference type="GO" id="GO:0005886">
    <property type="term" value="C:plasma membrane"/>
    <property type="evidence" value="ECO:0007669"/>
    <property type="project" value="TreeGrafter"/>
</dbReference>
<dbReference type="GO" id="GO:0005200">
    <property type="term" value="F:structural constituent of cytoskeleton"/>
    <property type="evidence" value="ECO:0007669"/>
    <property type="project" value="TreeGrafter"/>
</dbReference>
<protein>
    <submittedName>
        <fullName evidence="5">VIME protein</fullName>
    </submittedName>
</protein>
<dbReference type="GO" id="GO:0030424">
    <property type="term" value="C:axon"/>
    <property type="evidence" value="ECO:0007669"/>
    <property type="project" value="TreeGrafter"/>
</dbReference>
<dbReference type="GO" id="GO:0005737">
    <property type="term" value="C:cytoplasm"/>
    <property type="evidence" value="ECO:0007669"/>
    <property type="project" value="TreeGrafter"/>
</dbReference>
<dbReference type="GO" id="GO:0045109">
    <property type="term" value="P:intermediate filament organization"/>
    <property type="evidence" value="ECO:0007669"/>
    <property type="project" value="TreeGrafter"/>
</dbReference>
<dbReference type="InterPro" id="IPR039008">
    <property type="entry name" value="IF_rod_dom"/>
</dbReference>
<dbReference type="InterPro" id="IPR050405">
    <property type="entry name" value="Intermediate_filament"/>
</dbReference>
<evidence type="ECO:0000313" key="5">
    <source>
        <dbReference type="EMBL" id="NXY12605.1"/>
    </source>
</evidence>
<name>A0A852NJY4_9PASS</name>
<accession>A0A852NJY4</accession>
<keyword evidence="1" id="KW-0403">Intermediate filament</keyword>
<feature type="coiled-coil region" evidence="3">
    <location>
        <begin position="68"/>
        <end position="102"/>
    </location>
</feature>
<organism evidence="5 6">
    <name type="scientific">Pteruthius melanotis</name>
    <dbReference type="NCBI Taxonomy" id="357074"/>
    <lineage>
        <taxon>Eukaryota</taxon>
        <taxon>Metazoa</taxon>
        <taxon>Chordata</taxon>
        <taxon>Craniata</taxon>
        <taxon>Vertebrata</taxon>
        <taxon>Euteleostomi</taxon>
        <taxon>Archelosauria</taxon>
        <taxon>Archosauria</taxon>
        <taxon>Dinosauria</taxon>
        <taxon>Saurischia</taxon>
        <taxon>Theropoda</taxon>
        <taxon>Coelurosauria</taxon>
        <taxon>Aves</taxon>
        <taxon>Neognathae</taxon>
        <taxon>Neoaves</taxon>
        <taxon>Telluraves</taxon>
        <taxon>Australaves</taxon>
        <taxon>Passeriformes</taxon>
        <taxon>Sylvioidea</taxon>
        <taxon>Timaliidae</taxon>
        <taxon>Pteruthius</taxon>
    </lineage>
</organism>
<dbReference type="Gene3D" id="1.20.5.500">
    <property type="entry name" value="Single helix bin"/>
    <property type="match status" value="1"/>
</dbReference>
<dbReference type="AlphaFoldDB" id="A0A852NJY4"/>
<dbReference type="GO" id="GO:0005882">
    <property type="term" value="C:intermediate filament"/>
    <property type="evidence" value="ECO:0007669"/>
    <property type="project" value="UniProtKB-KW"/>
</dbReference>